<reference evidence="5 6" key="1">
    <citation type="journal article" date="2016" name="Nat. Commun.">
        <title>Thousands of microbial genomes shed light on interconnected biogeochemical processes in an aquifer system.</title>
        <authorList>
            <person name="Anantharaman K."/>
            <person name="Brown C.T."/>
            <person name="Hug L.A."/>
            <person name="Sharon I."/>
            <person name="Castelle C.J."/>
            <person name="Probst A.J."/>
            <person name="Thomas B.C."/>
            <person name="Singh A."/>
            <person name="Wilkins M.J."/>
            <person name="Karaoz U."/>
            <person name="Brodie E.L."/>
            <person name="Williams K.H."/>
            <person name="Hubbard S.S."/>
            <person name="Banfield J.F."/>
        </authorList>
    </citation>
    <scope>NUCLEOTIDE SEQUENCE [LARGE SCALE GENOMIC DNA]</scope>
</reference>
<dbReference type="PROSITE" id="PS50110">
    <property type="entry name" value="RESPONSE_REGULATORY"/>
    <property type="match status" value="1"/>
</dbReference>
<dbReference type="EMBL" id="MGFH01000117">
    <property type="protein sequence ID" value="OGM05357.1"/>
    <property type="molecule type" value="Genomic_DNA"/>
</dbReference>
<proteinExistence type="predicted"/>
<dbReference type="InterPro" id="IPR052016">
    <property type="entry name" value="Bact_Sigma-Reg"/>
</dbReference>
<dbReference type="InterPro" id="IPR036457">
    <property type="entry name" value="PPM-type-like_dom_sf"/>
</dbReference>
<organism evidence="5 6">
    <name type="scientific">Candidatus Wallbacteria bacterium GWC2_49_35</name>
    <dbReference type="NCBI Taxonomy" id="1817813"/>
    <lineage>
        <taxon>Bacteria</taxon>
        <taxon>Candidatus Walliibacteriota</taxon>
    </lineage>
</organism>
<feature type="domain" description="PPM-type phosphatase" evidence="4">
    <location>
        <begin position="162"/>
        <end position="377"/>
    </location>
</feature>
<dbReference type="GO" id="GO:0016791">
    <property type="term" value="F:phosphatase activity"/>
    <property type="evidence" value="ECO:0007669"/>
    <property type="project" value="TreeGrafter"/>
</dbReference>
<dbReference type="Gene3D" id="3.40.50.2300">
    <property type="match status" value="1"/>
</dbReference>
<dbReference type="AlphaFoldDB" id="A0A1F7WRX5"/>
<accession>A0A1F7WRX5</accession>
<protein>
    <recommendedName>
        <fullName evidence="7">Response regulatory domain-containing protein</fullName>
    </recommendedName>
</protein>
<evidence type="ECO:0008006" key="7">
    <source>
        <dbReference type="Google" id="ProtNLM"/>
    </source>
</evidence>
<evidence type="ECO:0000313" key="6">
    <source>
        <dbReference type="Proteomes" id="UP000178735"/>
    </source>
</evidence>
<feature type="modified residue" description="4-aspartylphosphate" evidence="2">
    <location>
        <position position="63"/>
    </location>
</feature>
<keyword evidence="1" id="KW-0378">Hydrolase</keyword>
<dbReference type="SUPFAM" id="SSF52172">
    <property type="entry name" value="CheY-like"/>
    <property type="match status" value="1"/>
</dbReference>
<dbReference type="SUPFAM" id="SSF81606">
    <property type="entry name" value="PP2C-like"/>
    <property type="match status" value="1"/>
</dbReference>
<evidence type="ECO:0000259" key="4">
    <source>
        <dbReference type="PROSITE" id="PS51746"/>
    </source>
</evidence>
<dbReference type="STRING" id="1817813.A2008_01170"/>
<evidence type="ECO:0000256" key="2">
    <source>
        <dbReference type="PROSITE-ProRule" id="PRU00169"/>
    </source>
</evidence>
<dbReference type="InterPro" id="IPR001932">
    <property type="entry name" value="PPM-type_phosphatase-like_dom"/>
</dbReference>
<dbReference type="InterPro" id="IPR011006">
    <property type="entry name" value="CheY-like_superfamily"/>
</dbReference>
<sequence length="397" mass="44610">MKSQSQASSVKPFRILAVDDETYILDFLKEALEFWGYEVVTAADSRSAFDIIKSGYISLLITDIKMEESDSGIKLIENAKALFPDLMIIVITGSFADEKAMRLYAEQEVSFLQKPLRANELKALVSKTVQQHLREIELKIDIQAAKKIIENTFPKKNPDSSRIDLFSIYRPVYDIGGDFYDFIQLSDGRHLIYLCDVEGHGIHAAIFANTIRIFLRAFAETSTAPGEMVARLNRAISAETRSNSMATAFFAFYDPADNSLCYVNAGHEHPVLFRAAEGSFERLETTGTIIGIFEDASYETKRTLLNEGDILFLYTDGVCDNYNIKYQHFTIDMASAIILDNKNENSQFIGRRIISRIQQQLGGNPQHDDLAFILLKINSGAQVAENNHHRAARASST</sequence>
<dbReference type="PROSITE" id="PS51746">
    <property type="entry name" value="PPM_2"/>
    <property type="match status" value="1"/>
</dbReference>
<feature type="domain" description="Response regulatory" evidence="3">
    <location>
        <begin position="14"/>
        <end position="129"/>
    </location>
</feature>
<dbReference type="PANTHER" id="PTHR43156">
    <property type="entry name" value="STAGE II SPORULATION PROTEIN E-RELATED"/>
    <property type="match status" value="1"/>
</dbReference>
<name>A0A1F7WRX5_9BACT</name>
<gene>
    <name evidence="5" type="ORF">A2008_01170</name>
</gene>
<dbReference type="Pfam" id="PF00072">
    <property type="entry name" value="Response_reg"/>
    <property type="match status" value="1"/>
</dbReference>
<dbReference type="SMART" id="SM00331">
    <property type="entry name" value="PP2C_SIG"/>
    <property type="match status" value="1"/>
</dbReference>
<dbReference type="Gene3D" id="3.60.40.10">
    <property type="entry name" value="PPM-type phosphatase domain"/>
    <property type="match status" value="1"/>
</dbReference>
<dbReference type="InterPro" id="IPR001789">
    <property type="entry name" value="Sig_transdc_resp-reg_receiver"/>
</dbReference>
<dbReference type="SMART" id="SM00448">
    <property type="entry name" value="REC"/>
    <property type="match status" value="1"/>
</dbReference>
<keyword evidence="2" id="KW-0597">Phosphoprotein</keyword>
<evidence type="ECO:0000313" key="5">
    <source>
        <dbReference type="EMBL" id="OGM05357.1"/>
    </source>
</evidence>
<dbReference type="Pfam" id="PF07228">
    <property type="entry name" value="SpoIIE"/>
    <property type="match status" value="1"/>
</dbReference>
<dbReference type="PANTHER" id="PTHR43156:SF2">
    <property type="entry name" value="STAGE II SPORULATION PROTEIN E"/>
    <property type="match status" value="1"/>
</dbReference>
<evidence type="ECO:0000256" key="1">
    <source>
        <dbReference type="ARBA" id="ARBA00022801"/>
    </source>
</evidence>
<evidence type="ECO:0000259" key="3">
    <source>
        <dbReference type="PROSITE" id="PS50110"/>
    </source>
</evidence>
<dbReference type="Proteomes" id="UP000178735">
    <property type="component" value="Unassembled WGS sequence"/>
</dbReference>
<comment type="caution">
    <text evidence="5">The sequence shown here is derived from an EMBL/GenBank/DDBJ whole genome shotgun (WGS) entry which is preliminary data.</text>
</comment>
<dbReference type="GO" id="GO:0000160">
    <property type="term" value="P:phosphorelay signal transduction system"/>
    <property type="evidence" value="ECO:0007669"/>
    <property type="project" value="InterPro"/>
</dbReference>